<evidence type="ECO:0000256" key="12">
    <source>
        <dbReference type="ARBA" id="ARBA00023136"/>
    </source>
</evidence>
<dbReference type="PANTHER" id="PTHR24305:SF166">
    <property type="entry name" value="CYTOCHROME P450 12A4, MITOCHONDRIAL-RELATED"/>
    <property type="match status" value="1"/>
</dbReference>
<dbReference type="GO" id="GO:0016020">
    <property type="term" value="C:membrane"/>
    <property type="evidence" value="ECO:0007669"/>
    <property type="project" value="UniProtKB-SubCell"/>
</dbReference>
<accession>A0AAD6UNZ5</accession>
<dbReference type="GO" id="GO:0020037">
    <property type="term" value="F:heme binding"/>
    <property type="evidence" value="ECO:0007669"/>
    <property type="project" value="InterPro"/>
</dbReference>
<evidence type="ECO:0000256" key="2">
    <source>
        <dbReference type="ARBA" id="ARBA00004370"/>
    </source>
</evidence>
<evidence type="ECO:0000256" key="4">
    <source>
        <dbReference type="ARBA" id="ARBA00010617"/>
    </source>
</evidence>
<dbReference type="PRINTS" id="PR00465">
    <property type="entry name" value="EP450IV"/>
</dbReference>
<evidence type="ECO:0000256" key="8">
    <source>
        <dbReference type="ARBA" id="ARBA00022989"/>
    </source>
</evidence>
<keyword evidence="7" id="KW-0479">Metal-binding</keyword>
<name>A0AAD6UNZ5_9AGAR</name>
<dbReference type="InterPro" id="IPR002403">
    <property type="entry name" value="Cyt_P450_E_grp-IV"/>
</dbReference>
<comment type="pathway">
    <text evidence="3">Secondary metabolite biosynthesis; terpenoid biosynthesis.</text>
</comment>
<dbReference type="EMBL" id="JARJCW010000130">
    <property type="protein sequence ID" value="KAJ7191657.1"/>
    <property type="molecule type" value="Genomic_DNA"/>
</dbReference>
<dbReference type="AlphaFoldDB" id="A0AAD6UNZ5"/>
<evidence type="ECO:0000313" key="15">
    <source>
        <dbReference type="Proteomes" id="UP001219525"/>
    </source>
</evidence>
<dbReference type="Gene3D" id="1.10.630.10">
    <property type="entry name" value="Cytochrome P450"/>
    <property type="match status" value="1"/>
</dbReference>
<dbReference type="Proteomes" id="UP001219525">
    <property type="component" value="Unassembled WGS sequence"/>
</dbReference>
<keyword evidence="11" id="KW-0503">Monooxygenase</keyword>
<keyword evidence="9" id="KW-0560">Oxidoreductase</keyword>
<dbReference type="InterPro" id="IPR050121">
    <property type="entry name" value="Cytochrome_P450_monoxygenase"/>
</dbReference>
<evidence type="ECO:0000256" key="7">
    <source>
        <dbReference type="ARBA" id="ARBA00022723"/>
    </source>
</evidence>
<evidence type="ECO:0000256" key="5">
    <source>
        <dbReference type="ARBA" id="ARBA00022617"/>
    </source>
</evidence>
<keyword evidence="12" id="KW-0472">Membrane</keyword>
<evidence type="ECO:0000256" key="10">
    <source>
        <dbReference type="ARBA" id="ARBA00023004"/>
    </source>
</evidence>
<protein>
    <submittedName>
        <fullName evidence="14">Cytochrome P450</fullName>
    </submittedName>
</protein>
<comment type="subcellular location">
    <subcellularLocation>
        <location evidence="2">Membrane</location>
    </subcellularLocation>
</comment>
<comment type="caution">
    <text evidence="14">The sequence shown here is derived from an EMBL/GenBank/DDBJ whole genome shotgun (WGS) entry which is preliminary data.</text>
</comment>
<evidence type="ECO:0000256" key="11">
    <source>
        <dbReference type="ARBA" id="ARBA00023033"/>
    </source>
</evidence>
<reference evidence="14" key="1">
    <citation type="submission" date="2023-03" db="EMBL/GenBank/DDBJ databases">
        <title>Massive genome expansion in bonnet fungi (Mycena s.s.) driven by repeated elements and novel gene families across ecological guilds.</title>
        <authorList>
            <consortium name="Lawrence Berkeley National Laboratory"/>
            <person name="Harder C.B."/>
            <person name="Miyauchi S."/>
            <person name="Viragh M."/>
            <person name="Kuo A."/>
            <person name="Thoen E."/>
            <person name="Andreopoulos B."/>
            <person name="Lu D."/>
            <person name="Skrede I."/>
            <person name="Drula E."/>
            <person name="Henrissat B."/>
            <person name="Morin E."/>
            <person name="Kohler A."/>
            <person name="Barry K."/>
            <person name="LaButti K."/>
            <person name="Morin E."/>
            <person name="Salamov A."/>
            <person name="Lipzen A."/>
            <person name="Mereny Z."/>
            <person name="Hegedus B."/>
            <person name="Baldrian P."/>
            <person name="Stursova M."/>
            <person name="Weitz H."/>
            <person name="Taylor A."/>
            <person name="Grigoriev I.V."/>
            <person name="Nagy L.G."/>
            <person name="Martin F."/>
            <person name="Kauserud H."/>
        </authorList>
    </citation>
    <scope>NUCLEOTIDE SEQUENCE</scope>
    <source>
        <strain evidence="14">9144</strain>
    </source>
</reference>
<comment type="cofactor">
    <cofactor evidence="1">
        <name>heme</name>
        <dbReference type="ChEBI" id="CHEBI:30413"/>
    </cofactor>
</comment>
<keyword evidence="6" id="KW-0812">Transmembrane</keyword>
<proteinExistence type="inferred from homology"/>
<dbReference type="InterPro" id="IPR036396">
    <property type="entry name" value="Cyt_P450_sf"/>
</dbReference>
<dbReference type="GO" id="GO:0004497">
    <property type="term" value="F:monooxygenase activity"/>
    <property type="evidence" value="ECO:0007669"/>
    <property type="project" value="UniProtKB-KW"/>
</dbReference>
<evidence type="ECO:0000256" key="1">
    <source>
        <dbReference type="ARBA" id="ARBA00001971"/>
    </source>
</evidence>
<dbReference type="PRINTS" id="PR00385">
    <property type="entry name" value="P450"/>
</dbReference>
<keyword evidence="5" id="KW-0349">Heme</keyword>
<dbReference type="Pfam" id="PF00067">
    <property type="entry name" value="p450"/>
    <property type="match status" value="1"/>
</dbReference>
<dbReference type="InterPro" id="IPR001128">
    <property type="entry name" value="Cyt_P450"/>
</dbReference>
<keyword evidence="13" id="KW-0732">Signal</keyword>
<comment type="similarity">
    <text evidence="4">Belongs to the cytochrome P450 family.</text>
</comment>
<evidence type="ECO:0000256" key="13">
    <source>
        <dbReference type="SAM" id="SignalP"/>
    </source>
</evidence>
<keyword evidence="10" id="KW-0408">Iron</keyword>
<dbReference type="GO" id="GO:0016705">
    <property type="term" value="F:oxidoreductase activity, acting on paired donors, with incorporation or reduction of molecular oxygen"/>
    <property type="evidence" value="ECO:0007669"/>
    <property type="project" value="InterPro"/>
</dbReference>
<evidence type="ECO:0000256" key="6">
    <source>
        <dbReference type="ARBA" id="ARBA00022692"/>
    </source>
</evidence>
<gene>
    <name evidence="14" type="ORF">GGX14DRAFT_600178</name>
</gene>
<feature type="chain" id="PRO_5041961430" evidence="13">
    <location>
        <begin position="25"/>
        <end position="477"/>
    </location>
</feature>
<evidence type="ECO:0000256" key="9">
    <source>
        <dbReference type="ARBA" id="ARBA00023002"/>
    </source>
</evidence>
<feature type="signal peptide" evidence="13">
    <location>
        <begin position="1"/>
        <end position="24"/>
    </location>
</feature>
<dbReference type="SUPFAM" id="SSF48264">
    <property type="entry name" value="Cytochrome P450"/>
    <property type="match status" value="1"/>
</dbReference>
<keyword evidence="8" id="KW-1133">Transmembrane helix</keyword>
<sequence>MSGRLVAAFFFALAVVSWVALRRASRKSCISQIPGPKSPSWIYGKESRLMVSDPLATKFILNSPIFAHGAAQHKAANSMFGHGNIFLAQEDYHRHLRNIMNPSFSSQNVRRMLPMVKDVGMKLVDRWETLGYPGTTVDITQTMHEAALDLMGEAIFEHPFNGLTGQSEMAKIQRAVLETVSSVSKPSQLVDACLPYIPDFIFRLTLQLPIPAIRTLQQYINATDELGRQLARQERSNMSSEKDRTFISRLIKPDSPDATAGVIDEAIGVHVRTILLAGEDTTGNTLSWILYRLAMAPDFQQALREEVQLATANSGDNIDYENMPLLNAIINETLRLYSSLPFTERVAKRDCILPLSQPITTTTGSQITEMPIEKGQAIYVAISSYHRLTSLWGPDADEFRPSRWLEGQPCKGTALGPHASLWRFALMEMQVLVTEIVRKFILSLPAGDSTKPCYRLSLVAKTADGVQEIPIHIENVA</sequence>
<dbReference type="PANTHER" id="PTHR24305">
    <property type="entry name" value="CYTOCHROME P450"/>
    <property type="match status" value="1"/>
</dbReference>
<evidence type="ECO:0000313" key="14">
    <source>
        <dbReference type="EMBL" id="KAJ7191657.1"/>
    </source>
</evidence>
<evidence type="ECO:0000256" key="3">
    <source>
        <dbReference type="ARBA" id="ARBA00004721"/>
    </source>
</evidence>
<keyword evidence="15" id="KW-1185">Reference proteome</keyword>
<dbReference type="GO" id="GO:0005506">
    <property type="term" value="F:iron ion binding"/>
    <property type="evidence" value="ECO:0007669"/>
    <property type="project" value="InterPro"/>
</dbReference>
<organism evidence="14 15">
    <name type="scientific">Mycena pura</name>
    <dbReference type="NCBI Taxonomy" id="153505"/>
    <lineage>
        <taxon>Eukaryota</taxon>
        <taxon>Fungi</taxon>
        <taxon>Dikarya</taxon>
        <taxon>Basidiomycota</taxon>
        <taxon>Agaricomycotina</taxon>
        <taxon>Agaricomycetes</taxon>
        <taxon>Agaricomycetidae</taxon>
        <taxon>Agaricales</taxon>
        <taxon>Marasmiineae</taxon>
        <taxon>Mycenaceae</taxon>
        <taxon>Mycena</taxon>
    </lineage>
</organism>